<sequence>MLTKYALVLLIILSFNFSQSQTKIEKAEESLKKQEQPVGFYKETNNYPSSNRNSNSYFGEVVAELFIGLFAYTAYGVLFESPFEFNSKNNNAILTKQVYFERNTGHYTYERNDNSAIGRTSISTKYIFANPKLKGNHLNVDMRIFNRFALDVNYLQLWENNTNFGHDALAIYTALGKYHRVRTKAFDGWWGVGASYVDGEVNSFGFTYGLGAEVFLGKPISIESSFNQTLVNQNTINKFNALINYYINQYKINGGYEYLKVGSQNFSMVSLGAGFSF</sequence>
<comment type="caution">
    <text evidence="2">The sequence shown here is derived from an EMBL/GenBank/DDBJ whole genome shotgun (WGS) entry which is preliminary data.</text>
</comment>
<evidence type="ECO:0000256" key="1">
    <source>
        <dbReference type="SAM" id="SignalP"/>
    </source>
</evidence>
<keyword evidence="1" id="KW-0732">Signal</keyword>
<accession>A0A0D7W843</accession>
<evidence type="ECO:0008006" key="4">
    <source>
        <dbReference type="Google" id="ProtNLM"/>
    </source>
</evidence>
<dbReference type="OrthoDB" id="1323375at2"/>
<name>A0A0D7W843_9FLAO</name>
<dbReference type="PATRIC" id="fig|1435349.4.peg.3327"/>
<reference evidence="2 3" key="1">
    <citation type="submission" date="2014-11" db="EMBL/GenBank/DDBJ databases">
        <title>Tamlana sedimentorum sp. nov., isolated from shallow sand sediments of the Sea of Japan.</title>
        <authorList>
            <person name="Romanenko L.A."/>
        </authorList>
    </citation>
    <scope>NUCLEOTIDE SEQUENCE [LARGE SCALE GENOMIC DNA]</scope>
    <source>
        <strain evidence="2 3">JCM 19808</strain>
    </source>
</reference>
<proteinExistence type="predicted"/>
<evidence type="ECO:0000313" key="2">
    <source>
        <dbReference type="EMBL" id="KJD35315.1"/>
    </source>
</evidence>
<dbReference type="RefSeq" id="WP_044633118.1">
    <property type="nucleotide sequence ID" value="NZ_JTDW01000007.1"/>
</dbReference>
<gene>
    <name evidence="2" type="ORF">PW52_11665</name>
</gene>
<keyword evidence="3" id="KW-1185">Reference proteome</keyword>
<dbReference type="Proteomes" id="UP000032578">
    <property type="component" value="Unassembled WGS sequence"/>
</dbReference>
<dbReference type="STRING" id="1435349.PW52_11665"/>
<dbReference type="EMBL" id="JTDW01000007">
    <property type="protein sequence ID" value="KJD35315.1"/>
    <property type="molecule type" value="Genomic_DNA"/>
</dbReference>
<feature type="chain" id="PRO_5002325681" description="Outer membrane protein beta-barrel domain-containing protein" evidence="1">
    <location>
        <begin position="21"/>
        <end position="277"/>
    </location>
</feature>
<evidence type="ECO:0000313" key="3">
    <source>
        <dbReference type="Proteomes" id="UP000032578"/>
    </source>
</evidence>
<protein>
    <recommendedName>
        <fullName evidence="4">Outer membrane protein beta-barrel domain-containing protein</fullName>
    </recommendedName>
</protein>
<dbReference type="AlphaFoldDB" id="A0A0D7W843"/>
<feature type="signal peptide" evidence="1">
    <location>
        <begin position="1"/>
        <end position="20"/>
    </location>
</feature>
<organism evidence="2 3">
    <name type="scientific">Neotamlana sedimentorum</name>
    <dbReference type="NCBI Taxonomy" id="1435349"/>
    <lineage>
        <taxon>Bacteria</taxon>
        <taxon>Pseudomonadati</taxon>
        <taxon>Bacteroidota</taxon>
        <taxon>Flavobacteriia</taxon>
        <taxon>Flavobacteriales</taxon>
        <taxon>Flavobacteriaceae</taxon>
        <taxon>Neotamlana</taxon>
    </lineage>
</organism>